<protein>
    <submittedName>
        <fullName evidence="3">ISL3 family transposase</fullName>
    </submittedName>
</protein>
<dbReference type="RefSeq" id="WP_035728205.1">
    <property type="nucleotide sequence ID" value="NZ_JAZGUS010000063.1"/>
</dbReference>
<dbReference type="Pfam" id="PF13542">
    <property type="entry name" value="HTH_Tnp_ISL3"/>
    <property type="match status" value="1"/>
</dbReference>
<evidence type="ECO:0000259" key="2">
    <source>
        <dbReference type="Pfam" id="PF13542"/>
    </source>
</evidence>
<dbReference type="InterPro" id="IPR002560">
    <property type="entry name" value="Transposase_DDE"/>
</dbReference>
<gene>
    <name evidence="3" type="ORF">HGA05_02900</name>
</gene>
<dbReference type="NCBIfam" id="NF033550">
    <property type="entry name" value="transpos_ISL3"/>
    <property type="match status" value="1"/>
</dbReference>
<proteinExistence type="predicted"/>
<dbReference type="Proteomes" id="UP000563898">
    <property type="component" value="Unassembled WGS sequence"/>
</dbReference>
<evidence type="ECO:0000313" key="3">
    <source>
        <dbReference type="EMBL" id="NKY00520.1"/>
    </source>
</evidence>
<dbReference type="AlphaFoldDB" id="A0A846WI08"/>
<accession>A0A846WI08</accession>
<organism evidence="3 4">
    <name type="scientific">Gordonia polyisoprenivorans</name>
    <dbReference type="NCBI Taxonomy" id="84595"/>
    <lineage>
        <taxon>Bacteria</taxon>
        <taxon>Bacillati</taxon>
        <taxon>Actinomycetota</taxon>
        <taxon>Actinomycetes</taxon>
        <taxon>Mycobacteriales</taxon>
        <taxon>Gordoniaceae</taxon>
        <taxon>Gordonia</taxon>
    </lineage>
</organism>
<sequence>MRTVSVLKKVVGLEKSRVIGVRFDDDEDGEFLVVTLQLHKRSAGRCPHCEKRCARYDQRSANRRWRHLDLGGWRCVVEMACVRVSCPTHGVVTESVPWARAGARMTRAFDDQVAWLAAHCPMTSVQEMMRVSWATVSRIVDRVVADHVGETDRLNGLRRIGIDEIAYRKGRRYLLVVVDHDTGRLVWAGEDATKDTLNRFFDDLGPRRTRMLTHVTADGAEFIATVLAERAPDVYVCMDPFHVLQWVSQALDRCRSRVLSGIDGLSQNDRRRLRWALLKNPEDLTDEQEHARQGVINAANDVLARAYQLKELLRQVLTRKFGHTWRQLQRWLSTAENSGISEMQTVARSVRSREIQIYNAVTCNMSNGRVEATNTHLRALTKRSYGFHSPQALIAMATLTRGGACPALPQRK</sequence>
<reference evidence="3 4" key="1">
    <citation type="submission" date="2020-04" db="EMBL/GenBank/DDBJ databases">
        <title>MicrobeNet Type strains.</title>
        <authorList>
            <person name="Nicholson A.C."/>
        </authorList>
    </citation>
    <scope>NUCLEOTIDE SEQUENCE [LARGE SCALE GENOMIC DNA]</scope>
    <source>
        <strain evidence="3 4">ATCC BAA-14</strain>
    </source>
</reference>
<comment type="caution">
    <text evidence="3">The sequence shown here is derived from an EMBL/GenBank/DDBJ whole genome shotgun (WGS) entry which is preliminary data.</text>
</comment>
<feature type="domain" description="Transposase IS204/IS1001/IS1096/IS1165 helix-turn-helix" evidence="2">
    <location>
        <begin position="94"/>
        <end position="144"/>
    </location>
</feature>
<feature type="domain" description="Transposase IS204/IS1001/IS1096/IS1165 DDE" evidence="1">
    <location>
        <begin position="160"/>
        <end position="396"/>
    </location>
</feature>
<dbReference type="InterPro" id="IPR032877">
    <property type="entry name" value="Transposase_HTH"/>
</dbReference>
<name>A0A846WI08_9ACTN</name>
<dbReference type="EMBL" id="JAAXPC010000001">
    <property type="protein sequence ID" value="NKY00520.1"/>
    <property type="molecule type" value="Genomic_DNA"/>
</dbReference>
<evidence type="ECO:0000259" key="1">
    <source>
        <dbReference type="Pfam" id="PF01610"/>
    </source>
</evidence>
<dbReference type="PANTHER" id="PTHR33498:SF1">
    <property type="entry name" value="TRANSPOSASE FOR INSERTION SEQUENCE ELEMENT IS1557"/>
    <property type="match status" value="1"/>
</dbReference>
<evidence type="ECO:0000313" key="4">
    <source>
        <dbReference type="Proteomes" id="UP000563898"/>
    </source>
</evidence>
<dbReference type="Pfam" id="PF01610">
    <property type="entry name" value="DDE_Tnp_ISL3"/>
    <property type="match status" value="1"/>
</dbReference>
<dbReference type="InterPro" id="IPR047951">
    <property type="entry name" value="Transpos_ISL3"/>
</dbReference>
<dbReference type="PANTHER" id="PTHR33498">
    <property type="entry name" value="TRANSPOSASE FOR INSERTION SEQUENCE ELEMENT IS1557"/>
    <property type="match status" value="1"/>
</dbReference>